<evidence type="ECO:0000256" key="1">
    <source>
        <dbReference type="ARBA" id="ARBA00022729"/>
    </source>
</evidence>
<name>A0ABQ8IDG5_9ROSI</name>
<dbReference type="Proteomes" id="UP000827721">
    <property type="component" value="Unassembled WGS sequence"/>
</dbReference>
<dbReference type="InterPro" id="IPR052421">
    <property type="entry name" value="PCW_Enzyme_Inhibitor"/>
</dbReference>
<comment type="similarity">
    <text evidence="3">Belongs to the PMEI family.</text>
</comment>
<protein>
    <recommendedName>
        <fullName evidence="4">Pectinesterase inhibitor domain-containing protein</fullName>
    </recommendedName>
</protein>
<accession>A0ABQ8IDG5</accession>
<keyword evidence="2" id="KW-1015">Disulfide bond</keyword>
<dbReference type="Gene3D" id="1.20.140.40">
    <property type="entry name" value="Invertase/pectin methylesterase inhibitor family protein"/>
    <property type="match status" value="1"/>
</dbReference>
<feature type="domain" description="Pectinesterase inhibitor" evidence="4">
    <location>
        <begin position="32"/>
        <end position="165"/>
    </location>
</feature>
<keyword evidence="1" id="KW-0732">Signal</keyword>
<gene>
    <name evidence="5" type="ORF">JRO89_XS03G0332700</name>
</gene>
<evidence type="ECO:0000313" key="5">
    <source>
        <dbReference type="EMBL" id="KAH7574701.1"/>
    </source>
</evidence>
<dbReference type="InterPro" id="IPR035513">
    <property type="entry name" value="Invertase/methylesterase_inhib"/>
</dbReference>
<dbReference type="PANTHER" id="PTHR36710">
    <property type="entry name" value="PECTINESTERASE INHIBITOR-LIKE"/>
    <property type="match status" value="1"/>
</dbReference>
<evidence type="ECO:0000256" key="3">
    <source>
        <dbReference type="ARBA" id="ARBA00038471"/>
    </source>
</evidence>
<evidence type="ECO:0000259" key="4">
    <source>
        <dbReference type="SMART" id="SM00856"/>
    </source>
</evidence>
<dbReference type="SUPFAM" id="SSF101148">
    <property type="entry name" value="Plant invertase/pectin methylesterase inhibitor"/>
    <property type="match status" value="1"/>
</dbReference>
<proteinExistence type="inferred from homology"/>
<reference evidence="5 6" key="1">
    <citation type="submission" date="2021-02" db="EMBL/GenBank/DDBJ databases">
        <title>Plant Genome Project.</title>
        <authorList>
            <person name="Zhang R.-G."/>
        </authorList>
    </citation>
    <scope>NUCLEOTIDE SEQUENCE [LARGE SCALE GENOMIC DNA]</scope>
    <source>
        <tissue evidence="5">Leaves</tissue>
    </source>
</reference>
<evidence type="ECO:0000313" key="6">
    <source>
        <dbReference type="Proteomes" id="UP000827721"/>
    </source>
</evidence>
<dbReference type="EMBL" id="JAFEMO010000003">
    <property type="protein sequence ID" value="KAH7574701.1"/>
    <property type="molecule type" value="Genomic_DNA"/>
</dbReference>
<dbReference type="SMART" id="SM00856">
    <property type="entry name" value="PMEI"/>
    <property type="match status" value="1"/>
</dbReference>
<comment type="caution">
    <text evidence="5">The sequence shown here is derived from an EMBL/GenBank/DDBJ whole genome shotgun (WGS) entry which is preliminary data.</text>
</comment>
<evidence type="ECO:0000256" key="2">
    <source>
        <dbReference type="ARBA" id="ARBA00023157"/>
    </source>
</evidence>
<dbReference type="InterPro" id="IPR006501">
    <property type="entry name" value="Pectinesterase_inhib_dom"/>
</dbReference>
<dbReference type="PANTHER" id="PTHR36710:SF18">
    <property type="entry name" value="PECTINESTERASE INHIBITOR 5-RELATED"/>
    <property type="match status" value="1"/>
</dbReference>
<keyword evidence="6" id="KW-1185">Reference proteome</keyword>
<sequence length="174" mass="18892">MTSVFRLSLDQLPEHAAAANLKTLADFSLKSTYDRGVNQQCLHLRAPGAATADLKTLDDFSLKSTATDVSTNQAYINSQLPNVKDPKVKQVLNHCKINYDGSQASLQLAIGSLAANNFAAVDMYGEMAWENMNDCARVIKQGPPPPGLPGRNAKTLQLIDVTMVISNMLVPYQL</sequence>
<organism evidence="5 6">
    <name type="scientific">Xanthoceras sorbifolium</name>
    <dbReference type="NCBI Taxonomy" id="99658"/>
    <lineage>
        <taxon>Eukaryota</taxon>
        <taxon>Viridiplantae</taxon>
        <taxon>Streptophyta</taxon>
        <taxon>Embryophyta</taxon>
        <taxon>Tracheophyta</taxon>
        <taxon>Spermatophyta</taxon>
        <taxon>Magnoliopsida</taxon>
        <taxon>eudicotyledons</taxon>
        <taxon>Gunneridae</taxon>
        <taxon>Pentapetalae</taxon>
        <taxon>rosids</taxon>
        <taxon>malvids</taxon>
        <taxon>Sapindales</taxon>
        <taxon>Sapindaceae</taxon>
        <taxon>Xanthoceroideae</taxon>
        <taxon>Xanthoceras</taxon>
    </lineage>
</organism>
<dbReference type="NCBIfam" id="TIGR01614">
    <property type="entry name" value="PME_inhib"/>
    <property type="match status" value="1"/>
</dbReference>